<keyword evidence="3" id="KW-1185">Reference proteome</keyword>
<dbReference type="Gene3D" id="3.40.50.1820">
    <property type="entry name" value="alpha/beta hydrolase"/>
    <property type="match status" value="1"/>
</dbReference>
<dbReference type="InterPro" id="IPR000073">
    <property type="entry name" value="AB_hydrolase_1"/>
</dbReference>
<evidence type="ECO:0000259" key="1">
    <source>
        <dbReference type="Pfam" id="PF12697"/>
    </source>
</evidence>
<sequence>MTTPTDARTTEGSATVDGIRVRYLDSGEPDPGGEGDRPPLVLVHGTGGSIEREYGYLFPMLAARQRVVALDFAQPVPADGRLTLDQLERQVAAVCESVLPGRRVTLVGYSLGAVVATALAAHRPGLAVNLVAVAGWAATDTQQRLRGGVWRRLREDRSPALASYTAFCALGGPFLAAATLEQLAPLLEGQVPGDFDDLQMELNQSIDITALLPEVRATTLVIGCTHDQMVPVRHSKALFAAIPDARYTEVASGHAVLFERPAQLVQLIDRFNARPSAQPAGRVIPEARV</sequence>
<dbReference type="InterPro" id="IPR050228">
    <property type="entry name" value="Carboxylesterase_BioH"/>
</dbReference>
<dbReference type="InterPro" id="IPR029058">
    <property type="entry name" value="AB_hydrolase_fold"/>
</dbReference>
<evidence type="ECO:0000313" key="3">
    <source>
        <dbReference type="Proteomes" id="UP001522868"/>
    </source>
</evidence>
<dbReference type="PANTHER" id="PTHR43194:SF5">
    <property type="entry name" value="PIMELOYL-[ACYL-CARRIER PROTEIN] METHYL ESTER ESTERASE"/>
    <property type="match status" value="1"/>
</dbReference>
<dbReference type="EMBL" id="JALPTH010000042">
    <property type="protein sequence ID" value="MCK8681434.1"/>
    <property type="molecule type" value="Genomic_DNA"/>
</dbReference>
<accession>A0ABT0IJC2</accession>
<dbReference type="GO" id="GO:0016787">
    <property type="term" value="F:hydrolase activity"/>
    <property type="evidence" value="ECO:0007669"/>
    <property type="project" value="UniProtKB-KW"/>
</dbReference>
<dbReference type="SUPFAM" id="SSF53474">
    <property type="entry name" value="alpha/beta-Hydrolases"/>
    <property type="match status" value="1"/>
</dbReference>
<proteinExistence type="predicted"/>
<feature type="domain" description="AB hydrolase-1" evidence="1">
    <location>
        <begin position="40"/>
        <end position="266"/>
    </location>
</feature>
<name>A0ABT0IJC2_9ACTN</name>
<keyword evidence="2" id="KW-0378">Hydrolase</keyword>
<dbReference type="Pfam" id="PF12697">
    <property type="entry name" value="Abhydrolase_6"/>
    <property type="match status" value="1"/>
</dbReference>
<evidence type="ECO:0000313" key="2">
    <source>
        <dbReference type="EMBL" id="MCK8681434.1"/>
    </source>
</evidence>
<comment type="caution">
    <text evidence="2">The sequence shown here is derived from an EMBL/GenBank/DDBJ whole genome shotgun (WGS) entry which is preliminary data.</text>
</comment>
<dbReference type="Proteomes" id="UP001522868">
    <property type="component" value="Unassembled WGS sequence"/>
</dbReference>
<dbReference type="PANTHER" id="PTHR43194">
    <property type="entry name" value="HYDROLASE ALPHA/BETA FOLD FAMILY"/>
    <property type="match status" value="1"/>
</dbReference>
<reference evidence="2 3" key="1">
    <citation type="submission" date="2022-04" db="EMBL/GenBank/DDBJ databases">
        <title>Streptomyces sp. nov. LCR6-01 isolated from Lichen of Dirinaria sp.</title>
        <authorList>
            <person name="Kanchanasin P."/>
            <person name="Tanasupawat S."/>
            <person name="Phongsopitanun W."/>
        </authorList>
    </citation>
    <scope>NUCLEOTIDE SEQUENCE [LARGE SCALE GENOMIC DNA]</scope>
    <source>
        <strain evidence="2 3">LCR6-01</strain>
    </source>
</reference>
<dbReference type="RefSeq" id="WP_248637260.1">
    <property type="nucleotide sequence ID" value="NZ_JALPTH010000042.1"/>
</dbReference>
<gene>
    <name evidence="2" type="ORF">M1O15_29380</name>
</gene>
<protein>
    <submittedName>
        <fullName evidence="2">Alpha/beta fold hydrolase</fullName>
    </submittedName>
</protein>
<organism evidence="2 3">
    <name type="scientific">Streptomyces lichenis</name>
    <dbReference type="NCBI Taxonomy" id="2306967"/>
    <lineage>
        <taxon>Bacteria</taxon>
        <taxon>Bacillati</taxon>
        <taxon>Actinomycetota</taxon>
        <taxon>Actinomycetes</taxon>
        <taxon>Kitasatosporales</taxon>
        <taxon>Streptomycetaceae</taxon>
        <taxon>Streptomyces</taxon>
    </lineage>
</organism>